<evidence type="ECO:0000256" key="8">
    <source>
        <dbReference type="ARBA" id="ARBA00022801"/>
    </source>
</evidence>
<comment type="catalytic activity">
    <reaction evidence="12">
        <text>Preferential cleavage: (Ac)2-L-Lys-D-Ala-|-D-Ala. Also transpeptidation of peptidyl-alanyl moieties that are N-acyl substituents of D-alanine.</text>
        <dbReference type="EC" id="3.4.16.4"/>
    </reaction>
</comment>
<dbReference type="PANTHER" id="PTHR21581">
    <property type="entry name" value="D-ALANYL-D-ALANINE CARBOXYPEPTIDASE"/>
    <property type="match status" value="1"/>
</dbReference>
<dbReference type="InterPro" id="IPR012338">
    <property type="entry name" value="Beta-lactam/transpept-like"/>
</dbReference>
<evidence type="ECO:0000313" key="19">
    <source>
        <dbReference type="Proteomes" id="UP000013232"/>
    </source>
</evidence>
<keyword evidence="5" id="KW-0121">Carboxypeptidase</keyword>
<dbReference type="InterPro" id="IPR015956">
    <property type="entry name" value="Peniciliin-bd_prot_C_sf"/>
</dbReference>
<dbReference type="InterPro" id="IPR018044">
    <property type="entry name" value="Peptidase_S11"/>
</dbReference>
<evidence type="ECO:0000256" key="12">
    <source>
        <dbReference type="ARBA" id="ARBA00034000"/>
    </source>
</evidence>
<feature type="binding site" evidence="14">
    <location>
        <position position="217"/>
    </location>
    <ligand>
        <name>substrate</name>
    </ligand>
</feature>
<evidence type="ECO:0000256" key="3">
    <source>
        <dbReference type="ARBA" id="ARBA00007164"/>
    </source>
</evidence>
<reference evidence="18 19" key="1">
    <citation type="submission" date="2012-09" db="EMBL/GenBank/DDBJ databases">
        <title>Draft Genome Sequences of 6 Strains from Genus Thauera.</title>
        <authorList>
            <person name="Liu B."/>
            <person name="Shapleigh J.P."/>
            <person name="Frostegard A.H."/>
        </authorList>
    </citation>
    <scope>NUCLEOTIDE SEQUENCE [LARGE SCALE GENOMIC DNA]</scope>
    <source>
        <strain evidence="19">47Lol / DSM 12138</strain>
    </source>
</reference>
<feature type="active site" description="Proton acceptor" evidence="13">
    <location>
        <position position="58"/>
    </location>
</feature>
<dbReference type="UniPathway" id="UPA00219"/>
<feature type="active site" description="Acyl-ester intermediate" evidence="13">
    <location>
        <position position="55"/>
    </location>
</feature>
<evidence type="ECO:0000256" key="6">
    <source>
        <dbReference type="ARBA" id="ARBA00022670"/>
    </source>
</evidence>
<evidence type="ECO:0000256" key="2">
    <source>
        <dbReference type="ARBA" id="ARBA00004752"/>
    </source>
</evidence>
<comment type="similarity">
    <text evidence="3 15">Belongs to the peptidase S11 family.</text>
</comment>
<dbReference type="EMBL" id="AMXE01000086">
    <property type="protein sequence ID" value="ENO85055.1"/>
    <property type="molecule type" value="Genomic_DNA"/>
</dbReference>
<feature type="domain" description="Peptidase S11 D-Ala-D-Ala carboxypeptidase A C-terminal" evidence="17">
    <location>
        <begin position="267"/>
        <end position="357"/>
    </location>
</feature>
<evidence type="ECO:0000256" key="13">
    <source>
        <dbReference type="PIRSR" id="PIRSR618044-1"/>
    </source>
</evidence>
<dbReference type="GO" id="GO:0071555">
    <property type="term" value="P:cell wall organization"/>
    <property type="evidence" value="ECO:0007669"/>
    <property type="project" value="UniProtKB-KW"/>
</dbReference>
<dbReference type="GO" id="GO:0006508">
    <property type="term" value="P:proteolysis"/>
    <property type="evidence" value="ECO:0007669"/>
    <property type="project" value="UniProtKB-KW"/>
</dbReference>
<dbReference type="SMART" id="SM00936">
    <property type="entry name" value="PBP5_C"/>
    <property type="match status" value="1"/>
</dbReference>
<evidence type="ECO:0000256" key="1">
    <source>
        <dbReference type="ARBA" id="ARBA00003217"/>
    </source>
</evidence>
<keyword evidence="6" id="KW-0645">Protease</keyword>
<dbReference type="GO" id="GO:0008360">
    <property type="term" value="P:regulation of cell shape"/>
    <property type="evidence" value="ECO:0007669"/>
    <property type="project" value="UniProtKB-KW"/>
</dbReference>
<evidence type="ECO:0000256" key="16">
    <source>
        <dbReference type="SAM" id="SignalP"/>
    </source>
</evidence>
<proteinExistence type="inferred from homology"/>
<dbReference type="Pfam" id="PF00768">
    <property type="entry name" value="Peptidase_S11"/>
    <property type="match status" value="1"/>
</dbReference>
<evidence type="ECO:0000256" key="9">
    <source>
        <dbReference type="ARBA" id="ARBA00022960"/>
    </source>
</evidence>
<evidence type="ECO:0000256" key="14">
    <source>
        <dbReference type="PIRSR" id="PIRSR618044-2"/>
    </source>
</evidence>
<dbReference type="eggNOG" id="COG1686">
    <property type="taxonomic scope" value="Bacteria"/>
</dbReference>
<dbReference type="GO" id="GO:0009252">
    <property type="term" value="P:peptidoglycan biosynthetic process"/>
    <property type="evidence" value="ECO:0007669"/>
    <property type="project" value="UniProtKB-UniPathway"/>
</dbReference>
<feature type="signal peptide" evidence="16">
    <location>
        <begin position="1"/>
        <end position="18"/>
    </location>
</feature>
<evidence type="ECO:0000256" key="10">
    <source>
        <dbReference type="ARBA" id="ARBA00022984"/>
    </source>
</evidence>
<sequence>MRLVLAVLISLFSFAAMAQSVPPPALAANTWVLVDHATGQVLVDKDADTRIEPASLTKLMTAYLTFSALKAGTLTPDQVVPVSTKAWRMEGSRMFIEPNKPVTVDELIRGVIVQSGNDACVALAEAIAGSEEAFAALMNREAQRLGMVNTNFANSTGLPDPQLYTTARDLALLASAIVRDFPEFYGLYSLKEFTYNGIKQPNRNRLLYMDATVDGMKTGHTSTAGYCLVSTAQRGTRRLISVVLGAASDTVRAQESLKLLNFGFQFYDTVKLYSADEALSQFRVWKGKENEVAVGFISDFVMSLPKEAAQKVEVSLESRQPLVAPLEKGQEVGTLKLSVDGKPLGEYPVVALKEVPVAGFFGRLWDAIVMFFKNL</sequence>
<dbReference type="RefSeq" id="WP_004343436.1">
    <property type="nucleotide sequence ID" value="NZ_AMXE01000086.1"/>
</dbReference>
<dbReference type="EC" id="3.4.16.4" evidence="4"/>
<dbReference type="GO" id="GO:0009002">
    <property type="term" value="F:serine-type D-Ala-D-Ala carboxypeptidase activity"/>
    <property type="evidence" value="ECO:0007669"/>
    <property type="project" value="UniProtKB-EC"/>
</dbReference>
<dbReference type="SUPFAM" id="SSF56601">
    <property type="entry name" value="beta-lactamase/transpeptidase-like"/>
    <property type="match status" value="1"/>
</dbReference>
<evidence type="ECO:0000256" key="4">
    <source>
        <dbReference type="ARBA" id="ARBA00012448"/>
    </source>
</evidence>
<dbReference type="Proteomes" id="UP000013232">
    <property type="component" value="Unassembled WGS sequence"/>
</dbReference>
<keyword evidence="8" id="KW-0378">Hydrolase</keyword>
<evidence type="ECO:0000313" key="18">
    <source>
        <dbReference type="EMBL" id="ENO85055.1"/>
    </source>
</evidence>
<gene>
    <name evidence="18" type="ORF">C666_16140</name>
</gene>
<dbReference type="AlphaFoldDB" id="N6Y0M6"/>
<dbReference type="Pfam" id="PF07943">
    <property type="entry name" value="PBP5_C"/>
    <property type="match status" value="1"/>
</dbReference>
<dbReference type="PANTHER" id="PTHR21581:SF6">
    <property type="entry name" value="TRAFFICKING PROTEIN PARTICLE COMPLEX SUBUNIT 12"/>
    <property type="match status" value="1"/>
</dbReference>
<dbReference type="Gene3D" id="3.40.710.10">
    <property type="entry name" value="DD-peptidase/beta-lactamase superfamily"/>
    <property type="match status" value="1"/>
</dbReference>
<protein>
    <recommendedName>
        <fullName evidence="4">serine-type D-Ala-D-Ala carboxypeptidase</fullName>
        <ecNumber evidence="4">3.4.16.4</ecNumber>
    </recommendedName>
</protein>
<dbReference type="InterPro" id="IPR037167">
    <property type="entry name" value="Peptidase_S11_C_sf"/>
</dbReference>
<comment type="pathway">
    <text evidence="2">Cell wall biogenesis; peptidoglycan biosynthesis.</text>
</comment>
<comment type="function">
    <text evidence="1">Removes C-terminal D-alanyl residues from sugar-peptide cell wall precursors.</text>
</comment>
<evidence type="ECO:0000256" key="15">
    <source>
        <dbReference type="RuleBase" id="RU004016"/>
    </source>
</evidence>
<keyword evidence="7 16" id="KW-0732">Signal</keyword>
<evidence type="ECO:0000256" key="5">
    <source>
        <dbReference type="ARBA" id="ARBA00022645"/>
    </source>
</evidence>
<keyword evidence="9" id="KW-0133">Cell shape</keyword>
<dbReference type="InterPro" id="IPR001967">
    <property type="entry name" value="Peptidase_S11_N"/>
</dbReference>
<dbReference type="STRING" id="1123367.GCA_000621305_03175"/>
<evidence type="ECO:0000259" key="17">
    <source>
        <dbReference type="SMART" id="SM00936"/>
    </source>
</evidence>
<feature type="chain" id="PRO_5004127620" description="serine-type D-Ala-D-Ala carboxypeptidase" evidence="16">
    <location>
        <begin position="19"/>
        <end position="375"/>
    </location>
</feature>
<evidence type="ECO:0000256" key="11">
    <source>
        <dbReference type="ARBA" id="ARBA00023316"/>
    </source>
</evidence>
<keyword evidence="10" id="KW-0573">Peptidoglycan synthesis</keyword>
<dbReference type="OrthoDB" id="9795979at2"/>
<evidence type="ECO:0000256" key="7">
    <source>
        <dbReference type="ARBA" id="ARBA00022729"/>
    </source>
</evidence>
<dbReference type="InterPro" id="IPR012907">
    <property type="entry name" value="Peptidase_S11_C"/>
</dbReference>
<name>N6Y0M6_THAL4</name>
<keyword evidence="11" id="KW-0961">Cell wall biogenesis/degradation</keyword>
<dbReference type="Gene3D" id="2.60.410.10">
    <property type="entry name" value="D-Ala-D-Ala carboxypeptidase, C-terminal domain"/>
    <property type="match status" value="1"/>
</dbReference>
<keyword evidence="19" id="KW-1185">Reference proteome</keyword>
<comment type="caution">
    <text evidence="18">The sequence shown here is derived from an EMBL/GenBank/DDBJ whole genome shotgun (WGS) entry which is preliminary data.</text>
</comment>
<dbReference type="PRINTS" id="PR00725">
    <property type="entry name" value="DADACBPTASE1"/>
</dbReference>
<feature type="active site" evidence="13">
    <location>
        <position position="115"/>
    </location>
</feature>
<accession>N6Y0M6</accession>
<dbReference type="SUPFAM" id="SSF69189">
    <property type="entry name" value="Penicillin-binding protein associated domain"/>
    <property type="match status" value="1"/>
</dbReference>
<organism evidence="18 19">
    <name type="scientific">Thauera linaloolentis (strain DSM 12138 / JCM 21573 / CCUG 41526 / CIP 105981 / IAM 15112 / NBRC 102519 / 47Lol)</name>
    <dbReference type="NCBI Taxonomy" id="1123367"/>
    <lineage>
        <taxon>Bacteria</taxon>
        <taxon>Pseudomonadati</taxon>
        <taxon>Pseudomonadota</taxon>
        <taxon>Betaproteobacteria</taxon>
        <taxon>Rhodocyclales</taxon>
        <taxon>Zoogloeaceae</taxon>
        <taxon>Thauera</taxon>
    </lineage>
</organism>